<gene>
    <name evidence="2" type="ORF">X474_06170</name>
</gene>
<dbReference type="GO" id="GO:0016301">
    <property type="term" value="F:kinase activity"/>
    <property type="evidence" value="ECO:0007669"/>
    <property type="project" value="UniProtKB-KW"/>
</dbReference>
<dbReference type="Pfam" id="PF13185">
    <property type="entry name" value="GAF_2"/>
    <property type="match status" value="1"/>
</dbReference>
<dbReference type="SUPFAM" id="SSF55781">
    <property type="entry name" value="GAF domain-like"/>
    <property type="match status" value="1"/>
</dbReference>
<dbReference type="Proteomes" id="UP000032233">
    <property type="component" value="Unassembled WGS sequence"/>
</dbReference>
<protein>
    <submittedName>
        <fullName evidence="2">Histidine kinase</fullName>
    </submittedName>
</protein>
<feature type="domain" description="GAF" evidence="1">
    <location>
        <begin position="25"/>
        <end position="170"/>
    </location>
</feature>
<accession>A0A0D2HWH0</accession>
<name>A0A0D2HWH0_9BACT</name>
<dbReference type="RefSeq" id="WP_044347378.1">
    <property type="nucleotide sequence ID" value="NZ_AZAC01000008.1"/>
</dbReference>
<dbReference type="InParanoid" id="A0A0D2HWH0"/>
<evidence type="ECO:0000313" key="3">
    <source>
        <dbReference type="Proteomes" id="UP000032233"/>
    </source>
</evidence>
<keyword evidence="2" id="KW-0418">Kinase</keyword>
<comment type="caution">
    <text evidence="2">The sequence shown here is derived from an EMBL/GenBank/DDBJ whole genome shotgun (WGS) entry which is preliminary data.</text>
</comment>
<dbReference type="STRING" id="1429043.X474_06170"/>
<organism evidence="2 3">
    <name type="scientific">Dethiosulfatarculus sandiegensis</name>
    <dbReference type="NCBI Taxonomy" id="1429043"/>
    <lineage>
        <taxon>Bacteria</taxon>
        <taxon>Pseudomonadati</taxon>
        <taxon>Thermodesulfobacteriota</taxon>
        <taxon>Desulfarculia</taxon>
        <taxon>Desulfarculales</taxon>
        <taxon>Desulfarculaceae</taxon>
        <taxon>Dethiosulfatarculus</taxon>
    </lineage>
</organism>
<dbReference type="AlphaFoldDB" id="A0A0D2HWH0"/>
<sequence>MRKGKNVINYETLGAISHIISSASDMVDVCHHVVSQLTTALELKGCAILLLNRTSRELEVAASNGLSQEYLHKGPLSALKSITASLEEGPVAIYDVSDDPRIQYPEAAEEEGIASILSVPIMLRGKVLGVLRLYTGEPWEFSMQDITFVAAIAEMIALVLDNIRTTHAYKTSIDVLKTMRPTTRPYKDAMQT</sequence>
<evidence type="ECO:0000259" key="1">
    <source>
        <dbReference type="SMART" id="SM00065"/>
    </source>
</evidence>
<dbReference type="EMBL" id="AZAC01000008">
    <property type="protein sequence ID" value="KIX14723.1"/>
    <property type="molecule type" value="Genomic_DNA"/>
</dbReference>
<keyword evidence="2" id="KW-0808">Transferase</keyword>
<evidence type="ECO:0000313" key="2">
    <source>
        <dbReference type="EMBL" id="KIX14723.1"/>
    </source>
</evidence>
<keyword evidence="3" id="KW-1185">Reference proteome</keyword>
<dbReference type="InterPro" id="IPR003018">
    <property type="entry name" value="GAF"/>
</dbReference>
<proteinExistence type="predicted"/>
<dbReference type="Gene3D" id="3.30.450.40">
    <property type="match status" value="1"/>
</dbReference>
<dbReference type="InterPro" id="IPR029016">
    <property type="entry name" value="GAF-like_dom_sf"/>
</dbReference>
<reference evidence="2 3" key="1">
    <citation type="submission" date="2013-11" db="EMBL/GenBank/DDBJ databases">
        <title>Metagenomic analysis of a methanogenic consortium involved in long chain n-alkane degradation.</title>
        <authorList>
            <person name="Davidova I.A."/>
            <person name="Callaghan A.V."/>
            <person name="Wawrik B."/>
            <person name="Pruitt S."/>
            <person name="Marks C."/>
            <person name="Duncan K.E."/>
            <person name="Suflita J.M."/>
        </authorList>
    </citation>
    <scope>NUCLEOTIDE SEQUENCE [LARGE SCALE GENOMIC DNA]</scope>
    <source>
        <strain evidence="2 3">SPR</strain>
    </source>
</reference>
<dbReference type="SMART" id="SM00065">
    <property type="entry name" value="GAF"/>
    <property type="match status" value="1"/>
</dbReference>